<dbReference type="EMBL" id="CAJVQC010043847">
    <property type="protein sequence ID" value="CAG8778384.1"/>
    <property type="molecule type" value="Genomic_DNA"/>
</dbReference>
<protein>
    <submittedName>
        <fullName evidence="1">20069_t:CDS:1</fullName>
    </submittedName>
</protein>
<evidence type="ECO:0000313" key="1">
    <source>
        <dbReference type="EMBL" id="CAG8778384.1"/>
    </source>
</evidence>
<name>A0ACA9R610_9GLOM</name>
<sequence length="128" mass="14665">QRGTNNEVAEPVTELPTTNLLLVAYQYDKTNKAHFIVLRTYQQDKKTERELHEDMTNNRLERRALALTQNERNKVKQRLQNSPLAKQHGTRVIKPTTSYTDYSDNNSKHGTKSDEILPGDSPITGTQT</sequence>
<gene>
    <name evidence="1" type="ORF">RPERSI_LOCUS17223</name>
</gene>
<evidence type="ECO:0000313" key="2">
    <source>
        <dbReference type="Proteomes" id="UP000789920"/>
    </source>
</evidence>
<feature type="non-terminal residue" evidence="1">
    <location>
        <position position="128"/>
    </location>
</feature>
<comment type="caution">
    <text evidence="1">The sequence shown here is derived from an EMBL/GenBank/DDBJ whole genome shotgun (WGS) entry which is preliminary data.</text>
</comment>
<feature type="non-terminal residue" evidence="1">
    <location>
        <position position="1"/>
    </location>
</feature>
<proteinExistence type="predicted"/>
<dbReference type="Proteomes" id="UP000789920">
    <property type="component" value="Unassembled WGS sequence"/>
</dbReference>
<organism evidence="1 2">
    <name type="scientific">Racocetra persica</name>
    <dbReference type="NCBI Taxonomy" id="160502"/>
    <lineage>
        <taxon>Eukaryota</taxon>
        <taxon>Fungi</taxon>
        <taxon>Fungi incertae sedis</taxon>
        <taxon>Mucoromycota</taxon>
        <taxon>Glomeromycotina</taxon>
        <taxon>Glomeromycetes</taxon>
        <taxon>Diversisporales</taxon>
        <taxon>Gigasporaceae</taxon>
        <taxon>Racocetra</taxon>
    </lineage>
</organism>
<keyword evidence="2" id="KW-1185">Reference proteome</keyword>
<accession>A0ACA9R610</accession>
<reference evidence="1" key="1">
    <citation type="submission" date="2021-06" db="EMBL/GenBank/DDBJ databases">
        <authorList>
            <person name="Kallberg Y."/>
            <person name="Tangrot J."/>
            <person name="Rosling A."/>
        </authorList>
    </citation>
    <scope>NUCLEOTIDE SEQUENCE</scope>
    <source>
        <strain evidence="1">MA461A</strain>
    </source>
</reference>